<evidence type="ECO:0000313" key="4">
    <source>
        <dbReference type="EMBL" id="RCL40870.1"/>
    </source>
</evidence>
<accession>A0A368BU75</accession>
<dbReference type="Gene3D" id="3.10.310.10">
    <property type="entry name" value="Diaminopimelate Epimerase, Chain A, domain 1"/>
    <property type="match status" value="2"/>
</dbReference>
<dbReference type="GO" id="GO:0005737">
    <property type="term" value="C:cytoplasm"/>
    <property type="evidence" value="ECO:0007669"/>
    <property type="project" value="TreeGrafter"/>
</dbReference>
<dbReference type="GO" id="GO:0016853">
    <property type="term" value="F:isomerase activity"/>
    <property type="evidence" value="ECO:0007669"/>
    <property type="project" value="UniProtKB-KW"/>
</dbReference>
<name>A0A368BU75_9GAMM</name>
<evidence type="ECO:0000256" key="2">
    <source>
        <dbReference type="ARBA" id="ARBA00023235"/>
    </source>
</evidence>
<dbReference type="Pfam" id="PF02567">
    <property type="entry name" value="PhzC-PhzF"/>
    <property type="match status" value="1"/>
</dbReference>
<protein>
    <submittedName>
        <fullName evidence="4">PhzF family phenazine biosynthesis protein</fullName>
    </submittedName>
</protein>
<gene>
    <name evidence="4" type="ORF">DBW96_02890</name>
</gene>
<dbReference type="PIRSF" id="PIRSF016184">
    <property type="entry name" value="PhzC_PhzF"/>
    <property type="match status" value="1"/>
</dbReference>
<evidence type="ECO:0000313" key="5">
    <source>
        <dbReference type="Proteomes" id="UP000253307"/>
    </source>
</evidence>
<dbReference type="Proteomes" id="UP000253307">
    <property type="component" value="Unassembled WGS sequence"/>
</dbReference>
<comment type="caution">
    <text evidence="4">The sequence shown here is derived from an EMBL/GenBank/DDBJ whole genome shotgun (WGS) entry which is preliminary data.</text>
</comment>
<reference evidence="4 5" key="1">
    <citation type="journal article" date="2018" name="Microbiome">
        <title>Fine metagenomic profile of the Mediterranean stratified and mixed water columns revealed by assembly and recruitment.</title>
        <authorList>
            <person name="Haro-Moreno J.M."/>
            <person name="Lopez-Perez M."/>
            <person name="De La Torre J.R."/>
            <person name="Picazo A."/>
            <person name="Camacho A."/>
            <person name="Rodriguez-Valera F."/>
        </authorList>
    </citation>
    <scope>NUCLEOTIDE SEQUENCE [LARGE SCALE GENOMIC DNA]</scope>
    <source>
        <strain evidence="4">MED-G82</strain>
    </source>
</reference>
<organism evidence="4 5">
    <name type="scientific">SAR86 cluster bacterium</name>
    <dbReference type="NCBI Taxonomy" id="2030880"/>
    <lineage>
        <taxon>Bacteria</taxon>
        <taxon>Pseudomonadati</taxon>
        <taxon>Pseudomonadota</taxon>
        <taxon>Gammaproteobacteria</taxon>
        <taxon>SAR86 cluster</taxon>
    </lineage>
</organism>
<sequence length="263" mass="28988">MELPIFQVDAFTNSQFKGNPAAVVILEKNISAGLMQEIAFENNLSETAFIDISKTPFEIRWFTPTIEVDLCGHATLASAKVLFEYYPQIVDELIEFNCLEHGALIAKKTDDKIFLDFPADIATPTNLSEEISKAIRAEVNECLVGETKLMVVVDDEKIVKGLKPDFSAVAKLDAMGLIVTAQSSTYDFVSRCFFPQTGVNEDPVTGSAHCVTAPYWAKKLNKKKLLAAQLSDRGGELTCIIENERVLIGGRTVLYLKGKIFIG</sequence>
<evidence type="ECO:0000256" key="1">
    <source>
        <dbReference type="ARBA" id="ARBA00008270"/>
    </source>
</evidence>
<evidence type="ECO:0000256" key="3">
    <source>
        <dbReference type="PIRSR" id="PIRSR016184-1"/>
    </source>
</evidence>
<dbReference type="EMBL" id="QOPE01000019">
    <property type="protein sequence ID" value="RCL40870.1"/>
    <property type="molecule type" value="Genomic_DNA"/>
</dbReference>
<dbReference type="SUPFAM" id="SSF54506">
    <property type="entry name" value="Diaminopimelate epimerase-like"/>
    <property type="match status" value="1"/>
</dbReference>
<feature type="active site" evidence="3">
    <location>
        <position position="46"/>
    </location>
</feature>
<dbReference type="InterPro" id="IPR003719">
    <property type="entry name" value="Phenazine_PhzF-like"/>
</dbReference>
<comment type="similarity">
    <text evidence="1">Belongs to the PhzF family.</text>
</comment>
<proteinExistence type="inferred from homology"/>
<keyword evidence="2" id="KW-0413">Isomerase</keyword>
<dbReference type="PANTHER" id="PTHR13774">
    <property type="entry name" value="PHENAZINE BIOSYNTHESIS PROTEIN"/>
    <property type="match status" value="1"/>
</dbReference>
<dbReference type="NCBIfam" id="TIGR00654">
    <property type="entry name" value="PhzF_family"/>
    <property type="match status" value="1"/>
</dbReference>
<dbReference type="PANTHER" id="PTHR13774:SF17">
    <property type="entry name" value="PHENAZINE BIOSYNTHESIS-LIKE DOMAIN-CONTAINING PROTEIN"/>
    <property type="match status" value="1"/>
</dbReference>
<dbReference type="AlphaFoldDB" id="A0A368BU75"/>